<dbReference type="SUPFAM" id="SSF51735">
    <property type="entry name" value="NAD(P)-binding Rossmann-fold domains"/>
    <property type="match status" value="1"/>
</dbReference>
<reference evidence="1" key="1">
    <citation type="journal article" date="2015" name="Nature">
        <title>Complex archaea that bridge the gap between prokaryotes and eukaryotes.</title>
        <authorList>
            <person name="Spang A."/>
            <person name="Saw J.H."/>
            <person name="Jorgensen S.L."/>
            <person name="Zaremba-Niedzwiedzka K."/>
            <person name="Martijn J."/>
            <person name="Lind A.E."/>
            <person name="van Eijk R."/>
            <person name="Schleper C."/>
            <person name="Guy L."/>
            <person name="Ettema T.J."/>
        </authorList>
    </citation>
    <scope>NUCLEOTIDE SEQUENCE</scope>
</reference>
<feature type="non-terminal residue" evidence="1">
    <location>
        <position position="1"/>
    </location>
</feature>
<dbReference type="EMBL" id="LAZR01018247">
    <property type="protein sequence ID" value="KKL97118.1"/>
    <property type="molecule type" value="Genomic_DNA"/>
</dbReference>
<gene>
    <name evidence="1" type="ORF">LCGC14_1837710</name>
</gene>
<sequence length="130" mass="15002">VIECAYRIRFFAPNSTVIVVTNPVDELSDVVLEVTGFPFERIISFGNRLDTARFRESIHRQTGLPRAAIECYVHGYHDENARHTWHGREDIDTQESRYMAINTIRQKGATVFAPAVCITEEIECLKEKRF</sequence>
<dbReference type="PANTHER" id="PTHR43128">
    <property type="entry name" value="L-2-HYDROXYCARBOXYLATE DEHYDROGENASE (NAD(P)(+))"/>
    <property type="match status" value="1"/>
</dbReference>
<dbReference type="GO" id="GO:0006089">
    <property type="term" value="P:lactate metabolic process"/>
    <property type="evidence" value="ECO:0007669"/>
    <property type="project" value="TreeGrafter"/>
</dbReference>
<dbReference type="SUPFAM" id="SSF56327">
    <property type="entry name" value="LDH C-terminal domain-like"/>
    <property type="match status" value="1"/>
</dbReference>
<name>A0A0F9GEB9_9ZZZZ</name>
<protein>
    <submittedName>
        <fullName evidence="1">Uncharacterized protein</fullName>
    </submittedName>
</protein>
<dbReference type="PANTHER" id="PTHR43128:SF16">
    <property type="entry name" value="L-LACTATE DEHYDROGENASE"/>
    <property type="match status" value="1"/>
</dbReference>
<dbReference type="InterPro" id="IPR001557">
    <property type="entry name" value="L-lactate/malate_DH"/>
</dbReference>
<comment type="caution">
    <text evidence="1">The sequence shown here is derived from an EMBL/GenBank/DDBJ whole genome shotgun (WGS) entry which is preliminary data.</text>
</comment>
<dbReference type="InterPro" id="IPR036291">
    <property type="entry name" value="NAD(P)-bd_dom_sf"/>
</dbReference>
<dbReference type="GO" id="GO:0004459">
    <property type="term" value="F:L-lactate dehydrogenase (NAD+) activity"/>
    <property type="evidence" value="ECO:0007669"/>
    <property type="project" value="TreeGrafter"/>
</dbReference>
<dbReference type="AlphaFoldDB" id="A0A0F9GEB9"/>
<accession>A0A0F9GEB9</accession>
<dbReference type="InterPro" id="IPR015955">
    <property type="entry name" value="Lactate_DH/Glyco_Ohase_4_C"/>
</dbReference>
<dbReference type="Gene3D" id="3.90.110.10">
    <property type="entry name" value="Lactate dehydrogenase/glycoside hydrolase, family 4, C-terminal"/>
    <property type="match status" value="1"/>
</dbReference>
<organism evidence="1">
    <name type="scientific">marine sediment metagenome</name>
    <dbReference type="NCBI Taxonomy" id="412755"/>
    <lineage>
        <taxon>unclassified sequences</taxon>
        <taxon>metagenomes</taxon>
        <taxon>ecological metagenomes</taxon>
    </lineage>
</organism>
<dbReference type="Gene3D" id="3.40.50.720">
    <property type="entry name" value="NAD(P)-binding Rossmann-like Domain"/>
    <property type="match status" value="1"/>
</dbReference>
<evidence type="ECO:0000313" key="1">
    <source>
        <dbReference type="EMBL" id="KKL97118.1"/>
    </source>
</evidence>
<proteinExistence type="predicted"/>
<dbReference type="PRINTS" id="PR00086">
    <property type="entry name" value="LLDHDRGNASE"/>
</dbReference>